<evidence type="ECO:0000313" key="3">
    <source>
        <dbReference type="Proteomes" id="UP000238375"/>
    </source>
</evidence>
<accession>A0A2T0T5J9</accession>
<dbReference type="PANTHER" id="PTHR36173">
    <property type="entry name" value="RIBONUCLEASE VAPC16-RELATED"/>
    <property type="match status" value="1"/>
</dbReference>
<feature type="domain" description="PIN" evidence="1">
    <location>
        <begin position="2"/>
        <end position="120"/>
    </location>
</feature>
<dbReference type="InterPro" id="IPR052919">
    <property type="entry name" value="TA_system_RNase"/>
</dbReference>
<dbReference type="RefSeq" id="WP_106137386.1">
    <property type="nucleotide sequence ID" value="NZ_PVTE01000006.1"/>
</dbReference>
<dbReference type="OrthoDB" id="9798990at2"/>
<keyword evidence="3" id="KW-1185">Reference proteome</keyword>
<dbReference type="Gene3D" id="3.40.50.1010">
    <property type="entry name" value="5'-nuclease"/>
    <property type="match status" value="1"/>
</dbReference>
<evidence type="ECO:0000313" key="2">
    <source>
        <dbReference type="EMBL" id="PRY40955.1"/>
    </source>
</evidence>
<dbReference type="CDD" id="cd09872">
    <property type="entry name" value="PIN_Sll0205-like"/>
    <property type="match status" value="1"/>
</dbReference>
<sequence>MILLDTHVWIWWINEPTKLAPETVAYLDKLQPAHVHISLISCWEVAKLVEKNRLTLPVALVDWLELAIDRTGVTTISLEREIIIDACNLPGTFHADPADQLIVSTSRIKQLPLLTADSKILLYEHVNARHP</sequence>
<dbReference type="SUPFAM" id="SSF88723">
    <property type="entry name" value="PIN domain-like"/>
    <property type="match status" value="1"/>
</dbReference>
<evidence type="ECO:0000259" key="1">
    <source>
        <dbReference type="Pfam" id="PF01850"/>
    </source>
</evidence>
<comment type="caution">
    <text evidence="2">The sequence shown here is derived from an EMBL/GenBank/DDBJ whole genome shotgun (WGS) entry which is preliminary data.</text>
</comment>
<reference evidence="2 3" key="1">
    <citation type="submission" date="2018-03" db="EMBL/GenBank/DDBJ databases">
        <title>Genomic Encyclopedia of Archaeal and Bacterial Type Strains, Phase II (KMG-II): from individual species to whole genera.</title>
        <authorList>
            <person name="Goeker M."/>
        </authorList>
    </citation>
    <scope>NUCLEOTIDE SEQUENCE [LARGE SCALE GENOMIC DNA]</scope>
    <source>
        <strain evidence="2 3">DSM 28354</strain>
    </source>
</reference>
<dbReference type="InterPro" id="IPR029060">
    <property type="entry name" value="PIN-like_dom_sf"/>
</dbReference>
<dbReference type="Pfam" id="PF01850">
    <property type="entry name" value="PIN"/>
    <property type="match status" value="1"/>
</dbReference>
<gene>
    <name evidence="2" type="ORF">CLV58_106140</name>
</gene>
<dbReference type="InterPro" id="IPR002716">
    <property type="entry name" value="PIN_dom"/>
</dbReference>
<dbReference type="InterPro" id="IPR041705">
    <property type="entry name" value="PIN_Sll0205"/>
</dbReference>
<dbReference type="PANTHER" id="PTHR36173:SF1">
    <property type="entry name" value="RIBONUCLEASE VAPC22"/>
    <property type="match status" value="1"/>
</dbReference>
<dbReference type="Proteomes" id="UP000238375">
    <property type="component" value="Unassembled WGS sequence"/>
</dbReference>
<proteinExistence type="predicted"/>
<name>A0A2T0T5J9_9BACT</name>
<dbReference type="AlphaFoldDB" id="A0A2T0T5J9"/>
<protein>
    <submittedName>
        <fullName evidence="2">PIN domain nuclease of toxin-antitoxin system</fullName>
    </submittedName>
</protein>
<organism evidence="2 3">
    <name type="scientific">Spirosoma oryzae</name>
    <dbReference type="NCBI Taxonomy" id="1469603"/>
    <lineage>
        <taxon>Bacteria</taxon>
        <taxon>Pseudomonadati</taxon>
        <taxon>Bacteroidota</taxon>
        <taxon>Cytophagia</taxon>
        <taxon>Cytophagales</taxon>
        <taxon>Cytophagaceae</taxon>
        <taxon>Spirosoma</taxon>
    </lineage>
</organism>
<dbReference type="EMBL" id="PVTE01000006">
    <property type="protein sequence ID" value="PRY40955.1"/>
    <property type="molecule type" value="Genomic_DNA"/>
</dbReference>